<dbReference type="InterPro" id="IPR036922">
    <property type="entry name" value="Rieske_2Fe-2S_sf"/>
</dbReference>
<gene>
    <name evidence="1" type="ORF">METZ01_LOCUS464015</name>
</gene>
<proteinExistence type="predicted"/>
<dbReference type="AlphaFoldDB" id="A0A383AU72"/>
<dbReference type="GO" id="GO:0051537">
    <property type="term" value="F:2 iron, 2 sulfur cluster binding"/>
    <property type="evidence" value="ECO:0007669"/>
    <property type="project" value="InterPro"/>
</dbReference>
<dbReference type="Gene3D" id="2.102.10.10">
    <property type="entry name" value="Rieske [2Fe-2S] iron-sulphur domain"/>
    <property type="match status" value="1"/>
</dbReference>
<evidence type="ECO:0000313" key="1">
    <source>
        <dbReference type="EMBL" id="SVE11161.1"/>
    </source>
</evidence>
<dbReference type="SUPFAM" id="SSF50022">
    <property type="entry name" value="ISP domain"/>
    <property type="match status" value="1"/>
</dbReference>
<name>A0A383AU72_9ZZZZ</name>
<feature type="non-terminal residue" evidence="1">
    <location>
        <position position="56"/>
    </location>
</feature>
<evidence type="ECO:0008006" key="2">
    <source>
        <dbReference type="Google" id="ProtNLM"/>
    </source>
</evidence>
<organism evidence="1">
    <name type="scientific">marine metagenome</name>
    <dbReference type="NCBI Taxonomy" id="408172"/>
    <lineage>
        <taxon>unclassified sequences</taxon>
        <taxon>metagenomes</taxon>
        <taxon>ecological metagenomes</taxon>
    </lineage>
</organism>
<sequence>MAFNLEDLDGFVEDPATSWTLPGRYYFDPDVYARELDSIFYRTWQYACHVSLLSEP</sequence>
<reference evidence="1" key="1">
    <citation type="submission" date="2018-05" db="EMBL/GenBank/DDBJ databases">
        <authorList>
            <person name="Lanie J.A."/>
            <person name="Ng W.-L."/>
            <person name="Kazmierczak K.M."/>
            <person name="Andrzejewski T.M."/>
            <person name="Davidsen T.M."/>
            <person name="Wayne K.J."/>
            <person name="Tettelin H."/>
            <person name="Glass J.I."/>
            <person name="Rusch D."/>
            <person name="Podicherti R."/>
            <person name="Tsui H.-C.T."/>
            <person name="Winkler M.E."/>
        </authorList>
    </citation>
    <scope>NUCLEOTIDE SEQUENCE</scope>
</reference>
<accession>A0A383AU72</accession>
<protein>
    <recommendedName>
        <fullName evidence="2">Aromatic-ring-hydroxylating dioxygenase alpha subunit C-terminal domain-containing protein</fullName>
    </recommendedName>
</protein>
<dbReference type="Gene3D" id="3.90.380.10">
    <property type="entry name" value="Naphthalene 1,2-dioxygenase Alpha Subunit, Chain A, domain 1"/>
    <property type="match status" value="1"/>
</dbReference>
<dbReference type="EMBL" id="UINC01194866">
    <property type="protein sequence ID" value="SVE11161.1"/>
    <property type="molecule type" value="Genomic_DNA"/>
</dbReference>